<dbReference type="SUPFAM" id="SSF53649">
    <property type="entry name" value="Alkaline phosphatase-like"/>
    <property type="match status" value="1"/>
</dbReference>
<evidence type="ECO:0008006" key="4">
    <source>
        <dbReference type="Google" id="ProtNLM"/>
    </source>
</evidence>
<proteinExistence type="predicted"/>
<reference evidence="2" key="1">
    <citation type="submission" date="2023-08" db="EMBL/GenBank/DDBJ databases">
        <title>Black Yeasts Isolated from many extreme environments.</title>
        <authorList>
            <person name="Coleine C."/>
            <person name="Stajich J.E."/>
            <person name="Selbmann L."/>
        </authorList>
    </citation>
    <scope>NUCLEOTIDE SEQUENCE</scope>
    <source>
        <strain evidence="2">CCFEE 5810</strain>
    </source>
</reference>
<dbReference type="GO" id="GO:0016787">
    <property type="term" value="F:hydrolase activity"/>
    <property type="evidence" value="ECO:0007669"/>
    <property type="project" value="UniProtKB-ARBA"/>
</dbReference>
<gene>
    <name evidence="2" type="ORF">LTR97_010658</name>
</gene>
<evidence type="ECO:0000256" key="1">
    <source>
        <dbReference type="SAM" id="SignalP"/>
    </source>
</evidence>
<dbReference type="PANTHER" id="PTHR10151:SF120">
    <property type="entry name" value="BIS(5'-ADENOSYL)-TRIPHOSPHATASE"/>
    <property type="match status" value="1"/>
</dbReference>
<dbReference type="EMBL" id="JAVRQU010000019">
    <property type="protein sequence ID" value="KAK5692350.1"/>
    <property type="molecule type" value="Genomic_DNA"/>
</dbReference>
<accession>A0AAN7VN42</accession>
<dbReference type="Pfam" id="PF01663">
    <property type="entry name" value="Phosphodiest"/>
    <property type="match status" value="1"/>
</dbReference>
<sequence length="506" mass="54200">MSKLVNLLALGALPSALGLPQWGDSHHNGPWMTHGPLASGSYDCNEHPFKYVIMISVDGMHASDVEKWTTYSPNGNISALLKTGYEYTNAYTSAPSDSFPGTMAQYTGATPKTTGMWYDDTWDRTFYAPSSGCLGPAGAEVVYDETKDYNDTLLFSGGIDPANLPQAVVNGKCSNIYPHQRVRVNTLFEVVNAAGSQTAYTDKHPAYDIVRGPSGTGLSVGYFPEIAAVANTVEATIAYDQLHVNAWLDWLDAKTPVNSTIFNSQLTQVPSVFGGNFQAMSVAQKTVGYNNDTTHSFSAAQIQAMTFVDVSVGAVINKLKAKNLYNDTLILVASKHGQAPIDRSLYAKVDPEYITNATGVNVAFQTSDDIALIFLNNSADTSTAAANLRAKAAECKISSVIFGQNLTDSGFGDPATDPAVPDIIVQPELGVIYTTSSKKVAEHGGISSDDRLVACFASNPRLKREVFNQRVYTTQVAPTVLKALGLDPGALQGVQKEGTNSLPGFW</sequence>
<comment type="caution">
    <text evidence="2">The sequence shown here is derived from an EMBL/GenBank/DDBJ whole genome shotgun (WGS) entry which is preliminary data.</text>
</comment>
<dbReference type="Gene3D" id="3.40.720.10">
    <property type="entry name" value="Alkaline Phosphatase, subunit A"/>
    <property type="match status" value="1"/>
</dbReference>
<feature type="chain" id="PRO_5042951843" description="Type I phosphodiesterase/nucleotide pyrophosphatase" evidence="1">
    <location>
        <begin position="19"/>
        <end position="506"/>
    </location>
</feature>
<dbReference type="InterPro" id="IPR017850">
    <property type="entry name" value="Alkaline_phosphatase_core_sf"/>
</dbReference>
<keyword evidence="1" id="KW-0732">Signal</keyword>
<feature type="signal peptide" evidence="1">
    <location>
        <begin position="1"/>
        <end position="18"/>
    </location>
</feature>
<dbReference type="PANTHER" id="PTHR10151">
    <property type="entry name" value="ECTONUCLEOTIDE PYROPHOSPHATASE/PHOSPHODIESTERASE"/>
    <property type="match status" value="1"/>
</dbReference>
<organism evidence="2 3">
    <name type="scientific">Elasticomyces elasticus</name>
    <dbReference type="NCBI Taxonomy" id="574655"/>
    <lineage>
        <taxon>Eukaryota</taxon>
        <taxon>Fungi</taxon>
        <taxon>Dikarya</taxon>
        <taxon>Ascomycota</taxon>
        <taxon>Pezizomycotina</taxon>
        <taxon>Dothideomycetes</taxon>
        <taxon>Dothideomycetidae</taxon>
        <taxon>Mycosphaerellales</taxon>
        <taxon>Teratosphaeriaceae</taxon>
        <taxon>Elasticomyces</taxon>
    </lineage>
</organism>
<evidence type="ECO:0000313" key="3">
    <source>
        <dbReference type="Proteomes" id="UP001310594"/>
    </source>
</evidence>
<dbReference type="AlphaFoldDB" id="A0AAN7VN42"/>
<dbReference type="InterPro" id="IPR002591">
    <property type="entry name" value="Phosphodiest/P_Trfase"/>
</dbReference>
<dbReference type="Proteomes" id="UP001310594">
    <property type="component" value="Unassembled WGS sequence"/>
</dbReference>
<protein>
    <recommendedName>
        <fullName evidence="4">Type I phosphodiesterase/nucleotide pyrophosphatase</fullName>
    </recommendedName>
</protein>
<evidence type="ECO:0000313" key="2">
    <source>
        <dbReference type="EMBL" id="KAK5692350.1"/>
    </source>
</evidence>
<name>A0AAN7VN42_9PEZI</name>